<comment type="caution">
    <text evidence="2">The sequence shown here is derived from an EMBL/GenBank/DDBJ whole genome shotgun (WGS) entry which is preliminary data.</text>
</comment>
<dbReference type="Proteomes" id="UP000247409">
    <property type="component" value="Unassembled WGS sequence"/>
</dbReference>
<reference evidence="2 3" key="1">
    <citation type="journal article" date="2018" name="Mol. Biol. Evol.">
        <title>Analysis of the draft genome of the red seaweed Gracilariopsis chorda provides insights into genome size evolution in Rhodophyta.</title>
        <authorList>
            <person name="Lee J."/>
            <person name="Yang E.C."/>
            <person name="Graf L."/>
            <person name="Yang J.H."/>
            <person name="Qiu H."/>
            <person name="Zel Zion U."/>
            <person name="Chan C.X."/>
            <person name="Stephens T.G."/>
            <person name="Weber A.P.M."/>
            <person name="Boo G.H."/>
            <person name="Boo S.M."/>
            <person name="Kim K.M."/>
            <person name="Shin Y."/>
            <person name="Jung M."/>
            <person name="Lee S.J."/>
            <person name="Yim H.S."/>
            <person name="Lee J.H."/>
            <person name="Bhattacharya D."/>
            <person name="Yoon H.S."/>
        </authorList>
    </citation>
    <scope>NUCLEOTIDE SEQUENCE [LARGE SCALE GENOMIC DNA]</scope>
    <source>
        <strain evidence="2 3">SKKU-2015</strain>
        <tissue evidence="2">Whole body</tissue>
    </source>
</reference>
<protein>
    <submittedName>
        <fullName evidence="2">Arginine deiminase</fullName>
    </submittedName>
</protein>
<keyword evidence="3" id="KW-1185">Reference proteome</keyword>
<dbReference type="Gene3D" id="3.75.10.10">
    <property type="entry name" value="L-arginine/glycine Amidinotransferase, Chain A"/>
    <property type="match status" value="1"/>
</dbReference>
<accession>A0A2V3IM01</accession>
<evidence type="ECO:0000313" key="3">
    <source>
        <dbReference type="Proteomes" id="UP000247409"/>
    </source>
</evidence>
<dbReference type="PANTHER" id="PTHR47271">
    <property type="entry name" value="ARGININE DEIMINASE"/>
    <property type="match status" value="1"/>
</dbReference>
<dbReference type="Pfam" id="PF02274">
    <property type="entry name" value="ADI"/>
    <property type="match status" value="1"/>
</dbReference>
<proteinExistence type="predicted"/>
<organism evidence="2 3">
    <name type="scientific">Gracilariopsis chorda</name>
    <dbReference type="NCBI Taxonomy" id="448386"/>
    <lineage>
        <taxon>Eukaryota</taxon>
        <taxon>Rhodophyta</taxon>
        <taxon>Florideophyceae</taxon>
        <taxon>Rhodymeniophycidae</taxon>
        <taxon>Gracilariales</taxon>
        <taxon>Gracilariaceae</taxon>
        <taxon>Gracilariopsis</taxon>
    </lineage>
</organism>
<sequence length="499" mass="55954">MSRFHELRDTQSVGNNDMLRITSSGRIPRRVMKTGQSHENEYANVVIVCAPAILSKMMGSLHPAGALYEKPVNIRLAKEAHQHLVAVLERRGVIVRDVRDILLERVNWSVGDRVCLENLAFKCLSYVFKEDSSAPANGSETDSSGEKKTINEASSYYVSDQYKQAVIEEMGKQQLVDIILTNPTVVISPSQRDTGFTATYQFEPLSNIIFVRDQQITTRKGIVMARLRSQQRQREVDIMEFCFRKLGLDVIGRIPHPGHLEGGDFFPLGEKLCLIGIGPRSDWAAVEYLMERDLLGTDTVAVVKDEFEQKQERMHLDTVFNILGDDCCIMLEEMMGADSRTKRVVDEYIVCQSADSESGSDSSKRIGRYILRRQDVEFSSFMRENGFTIIPVTDEEQLSYGCNILNLGNGDVISIERNTARRIACSKAFKGTIEYLDFTAVTCMYGGVHCATQVVSRERGSGRNGRLQQTTKNANRSNNRTIDVYGGADSGDSEKEMSS</sequence>
<evidence type="ECO:0000313" key="2">
    <source>
        <dbReference type="EMBL" id="PXF43088.1"/>
    </source>
</evidence>
<dbReference type="GO" id="GO:0016990">
    <property type="term" value="F:arginine deiminase activity"/>
    <property type="evidence" value="ECO:0007669"/>
    <property type="project" value="TreeGrafter"/>
</dbReference>
<feature type="region of interest" description="Disordered" evidence="1">
    <location>
        <begin position="459"/>
        <end position="499"/>
    </location>
</feature>
<dbReference type="OrthoDB" id="5590314at2759"/>
<gene>
    <name evidence="2" type="ORF">BWQ96_07174</name>
</gene>
<dbReference type="GO" id="GO:0019546">
    <property type="term" value="P:L-arginine deiminase pathway"/>
    <property type="evidence" value="ECO:0007669"/>
    <property type="project" value="TreeGrafter"/>
</dbReference>
<dbReference type="STRING" id="448386.A0A2V3IM01"/>
<evidence type="ECO:0000256" key="1">
    <source>
        <dbReference type="SAM" id="MobiDB-lite"/>
    </source>
</evidence>
<name>A0A2V3IM01_9FLOR</name>
<dbReference type="EMBL" id="NBIV01000138">
    <property type="protein sequence ID" value="PXF43088.1"/>
    <property type="molecule type" value="Genomic_DNA"/>
</dbReference>
<dbReference type="SUPFAM" id="SSF55909">
    <property type="entry name" value="Pentein"/>
    <property type="match status" value="1"/>
</dbReference>
<dbReference type="AlphaFoldDB" id="A0A2V3IM01"/>
<dbReference type="PANTHER" id="PTHR47271:SF2">
    <property type="entry name" value="ARGININE DEIMINASE"/>
    <property type="match status" value="1"/>
</dbReference>
<feature type="compositionally biased region" description="Polar residues" evidence="1">
    <location>
        <begin position="466"/>
        <end position="481"/>
    </location>
</feature>